<gene>
    <name evidence="3" type="ORF">SAMN05216259_104243</name>
</gene>
<keyword evidence="2" id="KW-0472">Membrane</keyword>
<keyword evidence="2" id="KW-1133">Transmembrane helix</keyword>
<dbReference type="EMBL" id="FNIE01000004">
    <property type="protein sequence ID" value="SDN47049.1"/>
    <property type="molecule type" value="Genomic_DNA"/>
</dbReference>
<organism evidence="3 4">
    <name type="scientific">Actinacidiphila guanduensis</name>
    <dbReference type="NCBI Taxonomy" id="310781"/>
    <lineage>
        <taxon>Bacteria</taxon>
        <taxon>Bacillati</taxon>
        <taxon>Actinomycetota</taxon>
        <taxon>Actinomycetes</taxon>
        <taxon>Kitasatosporales</taxon>
        <taxon>Streptomycetaceae</taxon>
        <taxon>Actinacidiphila</taxon>
    </lineage>
</organism>
<evidence type="ECO:0000256" key="1">
    <source>
        <dbReference type="SAM" id="MobiDB-lite"/>
    </source>
</evidence>
<proteinExistence type="predicted"/>
<protein>
    <submittedName>
        <fullName evidence="3">Uncharacterized protein</fullName>
    </submittedName>
</protein>
<feature type="region of interest" description="Disordered" evidence="1">
    <location>
        <begin position="1"/>
        <end position="45"/>
    </location>
</feature>
<accession>A0A1H0BN30</accession>
<dbReference type="STRING" id="310781.SAMN05216259_104243"/>
<reference evidence="3 4" key="1">
    <citation type="submission" date="2016-10" db="EMBL/GenBank/DDBJ databases">
        <authorList>
            <person name="de Groot N.N."/>
        </authorList>
    </citation>
    <scope>NUCLEOTIDE SEQUENCE [LARGE SCALE GENOMIC DNA]</scope>
    <source>
        <strain evidence="3 4">CGMCC 4.2022</strain>
    </source>
</reference>
<dbReference type="AlphaFoldDB" id="A0A1H0BN30"/>
<keyword evidence="4" id="KW-1185">Reference proteome</keyword>
<evidence type="ECO:0000313" key="3">
    <source>
        <dbReference type="EMBL" id="SDN47049.1"/>
    </source>
</evidence>
<sequence length="81" mass="8060">MTHRRTPGAPAGPGVTAPSPGVPGPRRARREPPGRPQPDAGGPRGAAVRAAELAACCVVSMVIIFVVLGVAAAVAFIVLKG</sequence>
<name>A0A1H0BN30_9ACTN</name>
<dbReference type="Proteomes" id="UP000199341">
    <property type="component" value="Unassembled WGS sequence"/>
</dbReference>
<keyword evidence="2" id="KW-0812">Transmembrane</keyword>
<evidence type="ECO:0000313" key="4">
    <source>
        <dbReference type="Proteomes" id="UP000199341"/>
    </source>
</evidence>
<feature type="compositionally biased region" description="Low complexity" evidence="1">
    <location>
        <begin position="7"/>
        <end position="19"/>
    </location>
</feature>
<feature type="transmembrane region" description="Helical" evidence="2">
    <location>
        <begin position="53"/>
        <end position="79"/>
    </location>
</feature>
<evidence type="ECO:0000256" key="2">
    <source>
        <dbReference type="SAM" id="Phobius"/>
    </source>
</evidence>